<reference evidence="11 12" key="1">
    <citation type="submission" date="2018-03" db="EMBL/GenBank/DDBJ databases">
        <title>Genomic Encyclopedia of Archaeal and Bacterial Type Strains, Phase II (KMG-II): from individual species to whole genera.</title>
        <authorList>
            <person name="Goeker M."/>
        </authorList>
    </citation>
    <scope>NUCLEOTIDE SEQUENCE [LARGE SCALE GENOMIC DNA]</scope>
    <source>
        <strain evidence="11 12">DSM 29318</strain>
    </source>
</reference>
<comment type="similarity">
    <text evidence="2">Belongs to the PpiC/parvulin rotamase family.</text>
</comment>
<evidence type="ECO:0000256" key="9">
    <source>
        <dbReference type="SAM" id="SignalP"/>
    </source>
</evidence>
<comment type="catalytic activity">
    <reaction evidence="1">
        <text>[protein]-peptidylproline (omega=180) = [protein]-peptidylproline (omega=0)</text>
        <dbReference type="Rhea" id="RHEA:16237"/>
        <dbReference type="Rhea" id="RHEA-COMP:10747"/>
        <dbReference type="Rhea" id="RHEA-COMP:10748"/>
        <dbReference type="ChEBI" id="CHEBI:83833"/>
        <dbReference type="ChEBI" id="CHEBI:83834"/>
        <dbReference type="EC" id="5.2.1.8"/>
    </reaction>
</comment>
<keyword evidence="9" id="KW-0732">Signal</keyword>
<dbReference type="RefSeq" id="WP_106160658.1">
    <property type="nucleotide sequence ID" value="NZ_PVTT01000002.1"/>
</dbReference>
<evidence type="ECO:0000256" key="1">
    <source>
        <dbReference type="ARBA" id="ARBA00000971"/>
    </source>
</evidence>
<feature type="signal peptide" evidence="9">
    <location>
        <begin position="1"/>
        <end position="19"/>
    </location>
</feature>
<evidence type="ECO:0000259" key="10">
    <source>
        <dbReference type="PROSITE" id="PS50198"/>
    </source>
</evidence>
<dbReference type="EC" id="5.2.1.8" evidence="3"/>
<dbReference type="InterPro" id="IPR000297">
    <property type="entry name" value="PPIase_PpiC"/>
</dbReference>
<dbReference type="InterPro" id="IPR027304">
    <property type="entry name" value="Trigger_fact/SurA_dom_sf"/>
</dbReference>
<dbReference type="InterPro" id="IPR046357">
    <property type="entry name" value="PPIase_dom_sf"/>
</dbReference>
<dbReference type="PANTHER" id="PTHR47245:SF2">
    <property type="entry name" value="PEPTIDYL-PROLYL CIS-TRANS ISOMERASE HP_0175-RELATED"/>
    <property type="match status" value="1"/>
</dbReference>
<dbReference type="PROSITE" id="PS50198">
    <property type="entry name" value="PPIC_PPIASE_2"/>
    <property type="match status" value="1"/>
</dbReference>
<dbReference type="PROSITE" id="PS01096">
    <property type="entry name" value="PPIC_PPIASE_1"/>
    <property type="match status" value="1"/>
</dbReference>
<name>A0A2T0X243_9RHOB</name>
<evidence type="ECO:0000256" key="7">
    <source>
        <dbReference type="ARBA" id="ARBA00031484"/>
    </source>
</evidence>
<dbReference type="SUPFAM" id="SSF54534">
    <property type="entry name" value="FKBP-like"/>
    <property type="match status" value="1"/>
</dbReference>
<evidence type="ECO:0000256" key="2">
    <source>
        <dbReference type="ARBA" id="ARBA00007656"/>
    </source>
</evidence>
<evidence type="ECO:0000256" key="3">
    <source>
        <dbReference type="ARBA" id="ARBA00013194"/>
    </source>
</evidence>
<dbReference type="SUPFAM" id="SSF109998">
    <property type="entry name" value="Triger factor/SurA peptide-binding domain-like"/>
    <property type="match status" value="1"/>
</dbReference>
<organism evidence="11 12">
    <name type="scientific">Hasllibacter halocynthiae</name>
    <dbReference type="NCBI Taxonomy" id="595589"/>
    <lineage>
        <taxon>Bacteria</taxon>
        <taxon>Pseudomonadati</taxon>
        <taxon>Pseudomonadota</taxon>
        <taxon>Alphaproteobacteria</taxon>
        <taxon>Rhodobacterales</taxon>
        <taxon>Roseobacteraceae</taxon>
        <taxon>Hasllibacter</taxon>
    </lineage>
</organism>
<proteinExistence type="inferred from homology"/>
<feature type="chain" id="PRO_5015393379" description="Parvulin-like PPIase" evidence="9">
    <location>
        <begin position="20"/>
        <end position="278"/>
    </location>
</feature>
<keyword evidence="5 8" id="KW-0697">Rotamase</keyword>
<evidence type="ECO:0000256" key="4">
    <source>
        <dbReference type="ARBA" id="ARBA00018370"/>
    </source>
</evidence>
<keyword evidence="12" id="KW-1185">Reference proteome</keyword>
<evidence type="ECO:0000313" key="11">
    <source>
        <dbReference type="EMBL" id="PRY93022.1"/>
    </source>
</evidence>
<evidence type="ECO:0000256" key="5">
    <source>
        <dbReference type="ARBA" id="ARBA00023110"/>
    </source>
</evidence>
<dbReference type="GO" id="GO:0003755">
    <property type="term" value="F:peptidyl-prolyl cis-trans isomerase activity"/>
    <property type="evidence" value="ECO:0007669"/>
    <property type="project" value="UniProtKB-KW"/>
</dbReference>
<dbReference type="PANTHER" id="PTHR47245">
    <property type="entry name" value="PEPTIDYLPROLYL ISOMERASE"/>
    <property type="match status" value="1"/>
</dbReference>
<evidence type="ECO:0000313" key="12">
    <source>
        <dbReference type="Proteomes" id="UP000238801"/>
    </source>
</evidence>
<comment type="caution">
    <text evidence="11">The sequence shown here is derived from an EMBL/GenBank/DDBJ whole genome shotgun (WGS) entry which is preliminary data.</text>
</comment>
<evidence type="ECO:0000256" key="8">
    <source>
        <dbReference type="PROSITE-ProRule" id="PRU00278"/>
    </source>
</evidence>
<dbReference type="AlphaFoldDB" id="A0A2T0X243"/>
<dbReference type="EMBL" id="PVTT01000002">
    <property type="protein sequence ID" value="PRY93022.1"/>
    <property type="molecule type" value="Genomic_DNA"/>
</dbReference>
<evidence type="ECO:0000256" key="6">
    <source>
        <dbReference type="ARBA" id="ARBA00030642"/>
    </source>
</evidence>
<dbReference type="Pfam" id="PF00639">
    <property type="entry name" value="Rotamase"/>
    <property type="match status" value="1"/>
</dbReference>
<dbReference type="Gene3D" id="3.10.50.40">
    <property type="match status" value="1"/>
</dbReference>
<dbReference type="InterPro" id="IPR023058">
    <property type="entry name" value="PPIase_PpiC_CS"/>
</dbReference>
<feature type="domain" description="PpiC" evidence="10">
    <location>
        <begin position="131"/>
        <end position="220"/>
    </location>
</feature>
<keyword evidence="8 11" id="KW-0413">Isomerase</keyword>
<sequence>MRPIRTAALLATLALPAFAQGGEVTLDTPLARVGETEITVGDLLAARQALPEQFRALPDDQLFSGLLDQVTQQEALAQSVEEEPEGLPYVVDAARREQLAAIALNDAMAEAVTDDEVRAAYDEQVAAFEGAPEYEAAHILVETEEEAQEVRAALEDGADFGELAMERSTGPSGPRGGDLGWFQAGQMVEPFQDAVETLEPGELSDPVETQFGWHVIRLNDTRTQEPPAFEDVEPQLRQALQREAVGAVVAERAADADIELLEPEGVGPSVLSTMSLAD</sequence>
<dbReference type="InterPro" id="IPR050245">
    <property type="entry name" value="PrsA_foldase"/>
</dbReference>
<protein>
    <recommendedName>
        <fullName evidence="4">Parvulin-like PPIase</fullName>
        <ecNumber evidence="3">5.2.1.8</ecNumber>
    </recommendedName>
    <alternativeName>
        <fullName evidence="6">Peptidyl-prolyl cis-trans isomerase plp</fullName>
    </alternativeName>
    <alternativeName>
        <fullName evidence="7">Rotamase plp</fullName>
    </alternativeName>
</protein>
<accession>A0A2T0X243</accession>
<gene>
    <name evidence="11" type="ORF">BCF33_1887</name>
</gene>
<dbReference type="Proteomes" id="UP000238801">
    <property type="component" value="Unassembled WGS sequence"/>
</dbReference>
<dbReference type="OrthoDB" id="14196at2"/>